<reference evidence="1" key="1">
    <citation type="submission" date="2023-03" db="EMBL/GenBank/DDBJ databases">
        <title>Andean soil-derived lignocellulolytic bacterial consortium as a source of novel taxa and putative plastic-active enzymes.</title>
        <authorList>
            <person name="Diaz-Garcia L."/>
            <person name="Chuvochina M."/>
            <person name="Feuerriegel G."/>
            <person name="Bunk B."/>
            <person name="Sproer C."/>
            <person name="Streit W.R."/>
            <person name="Rodriguez L.M."/>
            <person name="Overmann J."/>
            <person name="Jimenez D.J."/>
        </authorList>
    </citation>
    <scope>NUCLEOTIDE SEQUENCE</scope>
    <source>
        <strain evidence="1">MAG 2441</strain>
    </source>
</reference>
<evidence type="ECO:0000313" key="1">
    <source>
        <dbReference type="EMBL" id="WEK53100.1"/>
    </source>
</evidence>
<organism evidence="1 2">
    <name type="scientific">Candidatus Cohnella colombiensis</name>
    <dbReference type="NCBI Taxonomy" id="3121368"/>
    <lineage>
        <taxon>Bacteria</taxon>
        <taxon>Bacillati</taxon>
        <taxon>Bacillota</taxon>
        <taxon>Bacilli</taxon>
        <taxon>Bacillales</taxon>
        <taxon>Paenibacillaceae</taxon>
        <taxon>Cohnella</taxon>
    </lineage>
</organism>
<dbReference type="EMBL" id="CP119317">
    <property type="protein sequence ID" value="WEK53100.1"/>
    <property type="molecule type" value="Genomic_DNA"/>
</dbReference>
<proteinExistence type="predicted"/>
<evidence type="ECO:0000313" key="2">
    <source>
        <dbReference type="Proteomes" id="UP001178662"/>
    </source>
</evidence>
<accession>A0AA95ETH4</accession>
<dbReference type="AlphaFoldDB" id="A0AA95ETH4"/>
<gene>
    <name evidence="1" type="ORF">P0Y55_10875</name>
</gene>
<dbReference type="Proteomes" id="UP001178662">
    <property type="component" value="Chromosome"/>
</dbReference>
<name>A0AA95ETH4_9BACL</name>
<protein>
    <submittedName>
        <fullName evidence="1">Uncharacterized protein</fullName>
    </submittedName>
</protein>
<sequence>MRIIVPGYFSLSYSECLRKASSASKGEEGVFAWVCVDCVTEEVTLILE</sequence>
<keyword evidence="2" id="KW-1185">Reference proteome</keyword>